<proteinExistence type="predicted"/>
<comment type="caution">
    <text evidence="2">The sequence shown here is derived from an EMBL/GenBank/DDBJ whole genome shotgun (WGS) entry which is preliminary data.</text>
</comment>
<dbReference type="EMBL" id="JBHMEX010000069">
    <property type="protein sequence ID" value="MFB9066394.1"/>
    <property type="molecule type" value="Genomic_DNA"/>
</dbReference>
<organism evidence="2 3">
    <name type="scientific">Flavobacterium branchiarum</name>
    <dbReference type="NCBI Taxonomy" id="1114870"/>
    <lineage>
        <taxon>Bacteria</taxon>
        <taxon>Pseudomonadati</taxon>
        <taxon>Bacteroidota</taxon>
        <taxon>Flavobacteriia</taxon>
        <taxon>Flavobacteriales</taxon>
        <taxon>Flavobacteriaceae</taxon>
        <taxon>Flavobacterium</taxon>
    </lineage>
</organism>
<feature type="domain" description="Toxin SymE-like" evidence="1">
    <location>
        <begin position="12"/>
        <end position="65"/>
    </location>
</feature>
<evidence type="ECO:0000313" key="2">
    <source>
        <dbReference type="EMBL" id="MFB9066394.1"/>
    </source>
</evidence>
<reference evidence="2 3" key="1">
    <citation type="submission" date="2024-09" db="EMBL/GenBank/DDBJ databases">
        <authorList>
            <person name="Sun Q."/>
            <person name="Mori K."/>
        </authorList>
    </citation>
    <scope>NUCLEOTIDE SEQUENCE [LARGE SCALE GENOMIC DNA]</scope>
    <source>
        <strain evidence="2 3">CECT 7908</strain>
    </source>
</reference>
<dbReference type="Proteomes" id="UP001589589">
    <property type="component" value="Unassembled WGS sequence"/>
</dbReference>
<protein>
    <submittedName>
        <fullName evidence="2">SymE family type I addiction module toxin</fullName>
    </submittedName>
</protein>
<accession>A0ABV5FS81</accession>
<dbReference type="RefSeq" id="WP_290264605.1">
    <property type="nucleotide sequence ID" value="NZ_JAUFQQ010000003.1"/>
</dbReference>
<sequence>MKNEGKKSVKTRQLTICNKQGGRKNGKIVKLPIVVLSGKWLEESGFKPGHLIDVVCVDDCKLTITLAKEQRFDIG</sequence>
<keyword evidence="3" id="KW-1185">Reference proteome</keyword>
<dbReference type="InterPro" id="IPR014944">
    <property type="entry name" value="Toxin_SymE-like"/>
</dbReference>
<evidence type="ECO:0000313" key="3">
    <source>
        <dbReference type="Proteomes" id="UP001589589"/>
    </source>
</evidence>
<dbReference type="Pfam" id="PF08845">
    <property type="entry name" value="SymE_toxin"/>
    <property type="match status" value="1"/>
</dbReference>
<evidence type="ECO:0000259" key="1">
    <source>
        <dbReference type="Pfam" id="PF08845"/>
    </source>
</evidence>
<name>A0ABV5FS81_9FLAO</name>
<gene>
    <name evidence="2" type="ORF">ACFFUQ_20435</name>
</gene>